<reference evidence="1 2" key="1">
    <citation type="journal article" date="2012" name="PLoS Pathog.">
        <title>Diverse lifestyles and strategies of plant pathogenesis encoded in the genomes of eighteen Dothideomycetes fungi.</title>
        <authorList>
            <person name="Ohm R.A."/>
            <person name="Feau N."/>
            <person name="Henrissat B."/>
            <person name="Schoch C.L."/>
            <person name="Horwitz B.A."/>
            <person name="Barry K.W."/>
            <person name="Condon B.J."/>
            <person name="Copeland A.C."/>
            <person name="Dhillon B."/>
            <person name="Glaser F."/>
            <person name="Hesse C.N."/>
            <person name="Kosti I."/>
            <person name="LaButti K."/>
            <person name="Lindquist E.A."/>
            <person name="Lucas S."/>
            <person name="Salamov A.A."/>
            <person name="Bradshaw R.E."/>
            <person name="Ciuffetti L."/>
            <person name="Hamelin R.C."/>
            <person name="Kema G.H.J."/>
            <person name="Lawrence C."/>
            <person name="Scott J.A."/>
            <person name="Spatafora J.W."/>
            <person name="Turgeon B.G."/>
            <person name="de Wit P.J.G.M."/>
            <person name="Zhong S."/>
            <person name="Goodwin S.B."/>
            <person name="Grigoriev I.V."/>
        </authorList>
    </citation>
    <scope>NUCLEOTIDE SEQUENCE [LARGE SCALE GENOMIC DNA]</scope>
    <source>
        <strain evidence="1 2">CIRAD86</strain>
    </source>
</reference>
<dbReference type="HOGENOM" id="CLU_2528418_0_0_1"/>
<evidence type="ECO:0000313" key="1">
    <source>
        <dbReference type="EMBL" id="EME81181.1"/>
    </source>
</evidence>
<dbReference type="EMBL" id="KB446560">
    <property type="protein sequence ID" value="EME81181.1"/>
    <property type="molecule type" value="Genomic_DNA"/>
</dbReference>
<keyword evidence="2" id="KW-1185">Reference proteome</keyword>
<dbReference type="VEuPathDB" id="FungiDB:MYCFIDRAFT_176482"/>
<name>M3A978_PSEFD</name>
<protein>
    <submittedName>
        <fullName evidence="1">Uncharacterized protein</fullName>
    </submittedName>
</protein>
<organism evidence="1 2">
    <name type="scientific">Pseudocercospora fijiensis (strain CIRAD86)</name>
    <name type="common">Black leaf streak disease fungus</name>
    <name type="synonym">Mycosphaerella fijiensis</name>
    <dbReference type="NCBI Taxonomy" id="383855"/>
    <lineage>
        <taxon>Eukaryota</taxon>
        <taxon>Fungi</taxon>
        <taxon>Dikarya</taxon>
        <taxon>Ascomycota</taxon>
        <taxon>Pezizomycotina</taxon>
        <taxon>Dothideomycetes</taxon>
        <taxon>Dothideomycetidae</taxon>
        <taxon>Mycosphaerellales</taxon>
        <taxon>Mycosphaerellaceae</taxon>
        <taxon>Pseudocercospora</taxon>
    </lineage>
</organism>
<dbReference type="GeneID" id="19333569"/>
<dbReference type="Proteomes" id="UP000016932">
    <property type="component" value="Unassembled WGS sequence"/>
</dbReference>
<dbReference type="KEGG" id="pfj:MYCFIDRAFT_176482"/>
<sequence>MVYTVFGHSGGDLRMPRTPAETRLSDPMARTYEYHNTFASMLTHSYHDASHATFSLLCFGFLGIANLEPQWIPAPPPRHCIVIW</sequence>
<evidence type="ECO:0000313" key="2">
    <source>
        <dbReference type="Proteomes" id="UP000016932"/>
    </source>
</evidence>
<dbReference type="RefSeq" id="XP_007928438.1">
    <property type="nucleotide sequence ID" value="XM_007930247.1"/>
</dbReference>
<gene>
    <name evidence="1" type="ORF">MYCFIDRAFT_176482</name>
</gene>
<accession>M3A978</accession>
<dbReference type="AlphaFoldDB" id="M3A978"/>
<proteinExistence type="predicted"/>